<dbReference type="PANTHER" id="PTHR24188">
    <property type="entry name" value="ANKYRIN REPEAT PROTEIN"/>
    <property type="match status" value="1"/>
</dbReference>
<dbReference type="Proteomes" id="UP001168821">
    <property type="component" value="Unassembled WGS sequence"/>
</dbReference>
<dbReference type="InterPro" id="IPR036770">
    <property type="entry name" value="Ankyrin_rpt-contain_sf"/>
</dbReference>
<dbReference type="Gene3D" id="1.25.40.20">
    <property type="entry name" value="Ankyrin repeat-containing domain"/>
    <property type="match status" value="1"/>
</dbReference>
<dbReference type="Pfam" id="PF12796">
    <property type="entry name" value="Ank_2"/>
    <property type="match status" value="2"/>
</dbReference>
<evidence type="ECO:0000313" key="4">
    <source>
        <dbReference type="EMBL" id="KAJ3652489.1"/>
    </source>
</evidence>
<dbReference type="SUPFAM" id="SSF48403">
    <property type="entry name" value="Ankyrin repeat"/>
    <property type="match status" value="1"/>
</dbReference>
<gene>
    <name evidence="4" type="ORF">Zmor_018448</name>
</gene>
<name>A0AA38ICA2_9CUCU</name>
<proteinExistence type="predicted"/>
<dbReference type="PRINTS" id="PR01415">
    <property type="entry name" value="ANKYRIN"/>
</dbReference>
<reference evidence="4" key="1">
    <citation type="journal article" date="2023" name="G3 (Bethesda)">
        <title>Whole genome assemblies of Zophobas morio and Tenebrio molitor.</title>
        <authorList>
            <person name="Kaur S."/>
            <person name="Stinson S.A."/>
            <person name="diCenzo G.C."/>
        </authorList>
    </citation>
    <scope>NUCLEOTIDE SEQUENCE</scope>
    <source>
        <strain evidence="4">QUZm001</strain>
    </source>
</reference>
<keyword evidence="2 3" id="KW-0040">ANK repeat</keyword>
<evidence type="ECO:0000256" key="3">
    <source>
        <dbReference type="PROSITE-ProRule" id="PRU00023"/>
    </source>
</evidence>
<keyword evidence="1" id="KW-0677">Repeat</keyword>
<evidence type="ECO:0000256" key="1">
    <source>
        <dbReference type="ARBA" id="ARBA00022737"/>
    </source>
</evidence>
<keyword evidence="5" id="KW-1185">Reference proteome</keyword>
<sequence length="299" mass="32587">MTSDNVAQKKTNFGSWDVHTIFTCIMVRALINAGSDVCKVGQTGRTPLSMAVELQNLDVVKLLVDKGASPTVQTVFIEAIQSGNIQIVKHLQEKGASINFVYEDGCTPLTKAIQTGHVKIAEFLYGQGANPEVITNDVTNLHLMNYATNGNIDMVNFLVELGVKLDVVGADGSTPLTKAVQIENFQLVKYFIEKGANVNGVDGNNKIPLGIAAENCYFSIVKFLIEFGADIELAKTELTAYCSWNKDLAIYLKLMNKEISKTVTGTYVSLRDFVDTLIEIVLGSGHDGSDLLETKVEEK</sequence>
<dbReference type="InterPro" id="IPR002110">
    <property type="entry name" value="Ankyrin_rpt"/>
</dbReference>
<dbReference type="AlphaFoldDB" id="A0AA38ICA2"/>
<dbReference type="PROSITE" id="PS50088">
    <property type="entry name" value="ANK_REPEAT"/>
    <property type="match status" value="4"/>
</dbReference>
<organism evidence="4 5">
    <name type="scientific">Zophobas morio</name>
    <dbReference type="NCBI Taxonomy" id="2755281"/>
    <lineage>
        <taxon>Eukaryota</taxon>
        <taxon>Metazoa</taxon>
        <taxon>Ecdysozoa</taxon>
        <taxon>Arthropoda</taxon>
        <taxon>Hexapoda</taxon>
        <taxon>Insecta</taxon>
        <taxon>Pterygota</taxon>
        <taxon>Neoptera</taxon>
        <taxon>Endopterygota</taxon>
        <taxon>Coleoptera</taxon>
        <taxon>Polyphaga</taxon>
        <taxon>Cucujiformia</taxon>
        <taxon>Tenebrionidae</taxon>
        <taxon>Zophobas</taxon>
    </lineage>
</organism>
<evidence type="ECO:0000313" key="5">
    <source>
        <dbReference type="Proteomes" id="UP001168821"/>
    </source>
</evidence>
<dbReference type="EMBL" id="JALNTZ010000005">
    <property type="protein sequence ID" value="KAJ3652489.1"/>
    <property type="molecule type" value="Genomic_DNA"/>
</dbReference>
<feature type="repeat" description="ANK" evidence="3">
    <location>
        <begin position="171"/>
        <end position="203"/>
    </location>
</feature>
<protein>
    <recommendedName>
        <fullName evidence="6">Ankyrin repeat protein</fullName>
    </recommendedName>
</protein>
<dbReference type="SMART" id="SM00248">
    <property type="entry name" value="ANK"/>
    <property type="match status" value="6"/>
</dbReference>
<accession>A0AA38ICA2</accession>
<dbReference type="PROSITE" id="PS50297">
    <property type="entry name" value="ANK_REP_REGION"/>
    <property type="match status" value="4"/>
</dbReference>
<evidence type="ECO:0000256" key="2">
    <source>
        <dbReference type="ARBA" id="ARBA00023043"/>
    </source>
</evidence>
<dbReference type="PANTHER" id="PTHR24188:SF29">
    <property type="entry name" value="GH09064P"/>
    <property type="match status" value="1"/>
</dbReference>
<feature type="repeat" description="ANK" evidence="3">
    <location>
        <begin position="43"/>
        <end position="75"/>
    </location>
</feature>
<comment type="caution">
    <text evidence="4">The sequence shown here is derived from an EMBL/GenBank/DDBJ whole genome shotgun (WGS) entry which is preliminary data.</text>
</comment>
<feature type="repeat" description="ANK" evidence="3">
    <location>
        <begin position="104"/>
        <end position="136"/>
    </location>
</feature>
<feature type="repeat" description="ANK" evidence="3">
    <location>
        <begin position="204"/>
        <end position="236"/>
    </location>
</feature>
<evidence type="ECO:0008006" key="6">
    <source>
        <dbReference type="Google" id="ProtNLM"/>
    </source>
</evidence>
<dbReference type="Pfam" id="PF13606">
    <property type="entry name" value="Ank_3"/>
    <property type="match status" value="1"/>
</dbReference>